<proteinExistence type="predicted"/>
<reference evidence="3 4" key="1">
    <citation type="submission" date="2019-03" db="EMBL/GenBank/DDBJ databases">
        <title>Sequencing the genomes of 1000 actinobacteria strains.</title>
        <authorList>
            <person name="Klenk H.-P."/>
        </authorList>
    </citation>
    <scope>NUCLEOTIDE SEQUENCE [LARGE SCALE GENOMIC DNA]</scope>
    <source>
        <strain evidence="3 4">DSM 44969</strain>
    </source>
</reference>
<dbReference type="EMBL" id="SMFZ01000001">
    <property type="protein sequence ID" value="TCK27311.1"/>
    <property type="molecule type" value="Genomic_DNA"/>
</dbReference>
<evidence type="ECO:0000256" key="1">
    <source>
        <dbReference type="SAM" id="MobiDB-lite"/>
    </source>
</evidence>
<evidence type="ECO:0000256" key="2">
    <source>
        <dbReference type="SAM" id="SignalP"/>
    </source>
</evidence>
<gene>
    <name evidence="3" type="ORF">EV378_3179</name>
</gene>
<evidence type="ECO:0000313" key="4">
    <source>
        <dbReference type="Proteomes" id="UP000295560"/>
    </source>
</evidence>
<sequence length="173" mass="17729">MASHRRERSAGRIVLRSVVAATLAAALASAGALSLAEAAPTVSSATPTATVTAGPTVADLLPAPAAPDLDIPDVPLPEETAEPSASSSGHCDDPAWWNARQVGDPGDYVAACGSWPSWIDPPVDGSGAAPYTGPTEGRAWSPEYGYYEGRTDGPKNSQGEPCMQGRDNNDPNC</sequence>
<feature type="signal peptide" evidence="2">
    <location>
        <begin position="1"/>
        <end position="38"/>
    </location>
</feature>
<name>A0A4R1I0D6_PSEEN</name>
<accession>A0A4R1I0D6</accession>
<comment type="caution">
    <text evidence="3">The sequence shown here is derived from an EMBL/GenBank/DDBJ whole genome shotgun (WGS) entry which is preliminary data.</text>
</comment>
<dbReference type="AlphaFoldDB" id="A0A4R1I0D6"/>
<feature type="region of interest" description="Disordered" evidence="1">
    <location>
        <begin position="59"/>
        <end position="102"/>
    </location>
</feature>
<keyword evidence="4" id="KW-1185">Reference proteome</keyword>
<protein>
    <recommendedName>
        <fullName evidence="5">Secreted protein</fullName>
    </recommendedName>
</protein>
<evidence type="ECO:0008006" key="5">
    <source>
        <dbReference type="Google" id="ProtNLM"/>
    </source>
</evidence>
<keyword evidence="2" id="KW-0732">Signal</keyword>
<feature type="region of interest" description="Disordered" evidence="1">
    <location>
        <begin position="120"/>
        <end position="173"/>
    </location>
</feature>
<evidence type="ECO:0000313" key="3">
    <source>
        <dbReference type="EMBL" id="TCK27311.1"/>
    </source>
</evidence>
<dbReference type="Proteomes" id="UP000295560">
    <property type="component" value="Unassembled WGS sequence"/>
</dbReference>
<feature type="chain" id="PRO_5020859390" description="Secreted protein" evidence="2">
    <location>
        <begin position="39"/>
        <end position="173"/>
    </location>
</feature>
<organism evidence="3 4">
    <name type="scientific">Pseudonocardia endophytica</name>
    <dbReference type="NCBI Taxonomy" id="401976"/>
    <lineage>
        <taxon>Bacteria</taxon>
        <taxon>Bacillati</taxon>
        <taxon>Actinomycetota</taxon>
        <taxon>Actinomycetes</taxon>
        <taxon>Pseudonocardiales</taxon>
        <taxon>Pseudonocardiaceae</taxon>
        <taxon>Pseudonocardia</taxon>
    </lineage>
</organism>
<feature type="compositionally biased region" description="Low complexity" evidence="1">
    <location>
        <begin position="59"/>
        <end position="73"/>
    </location>
</feature>